<accession>A0A4Q1BKZ6</accession>
<dbReference type="VEuPathDB" id="FungiDB:TREMEDRAFT_62439"/>
<feature type="chain" id="PRO_5020218359" evidence="1">
    <location>
        <begin position="22"/>
        <end position="133"/>
    </location>
</feature>
<sequence>MLFNKLAFVFTALAAIPIAMGRVYNMSAPTTLQVGKEFTAVLYTEGYITNWEEFGVVWGLKNKAFDCTGCEGSVIGYDSLYKSIPGNDGNATYSVTVPNEFSGDFDLVAGITYLTGASGELSVVFFSQPVTVE</sequence>
<reference evidence="2 3" key="1">
    <citation type="submission" date="2016-06" db="EMBL/GenBank/DDBJ databases">
        <title>Evolution of pathogenesis and genome organization in the Tremellales.</title>
        <authorList>
            <person name="Cuomo C."/>
            <person name="Litvintseva A."/>
            <person name="Heitman J."/>
            <person name="Chen Y."/>
            <person name="Sun S."/>
            <person name="Springer D."/>
            <person name="Dromer F."/>
            <person name="Young S."/>
            <person name="Zeng Q."/>
            <person name="Chapman S."/>
            <person name="Gujja S."/>
            <person name="Saif S."/>
            <person name="Birren B."/>
        </authorList>
    </citation>
    <scope>NUCLEOTIDE SEQUENCE [LARGE SCALE GENOMIC DNA]</scope>
    <source>
        <strain evidence="2 3">ATCC 28783</strain>
    </source>
</reference>
<protein>
    <submittedName>
        <fullName evidence="2">Uncharacterized protein</fullName>
    </submittedName>
</protein>
<dbReference type="AlphaFoldDB" id="A0A4Q1BKZ6"/>
<dbReference type="InParanoid" id="A0A4Q1BKZ6"/>
<evidence type="ECO:0000313" key="2">
    <source>
        <dbReference type="EMBL" id="RXK38340.1"/>
    </source>
</evidence>
<feature type="signal peptide" evidence="1">
    <location>
        <begin position="1"/>
        <end position="21"/>
    </location>
</feature>
<keyword evidence="1" id="KW-0732">Signal</keyword>
<comment type="caution">
    <text evidence="2">The sequence shown here is derived from an EMBL/GenBank/DDBJ whole genome shotgun (WGS) entry which is preliminary data.</text>
</comment>
<keyword evidence="3" id="KW-1185">Reference proteome</keyword>
<dbReference type="EMBL" id="SDIL01000049">
    <property type="protein sequence ID" value="RXK38340.1"/>
    <property type="molecule type" value="Genomic_DNA"/>
</dbReference>
<dbReference type="Pfam" id="PF19271">
    <property type="entry name" value="Nis1"/>
    <property type="match status" value="1"/>
</dbReference>
<dbReference type="InterPro" id="IPR045469">
    <property type="entry name" value="Nis1"/>
</dbReference>
<name>A0A4Q1BKZ6_TREME</name>
<gene>
    <name evidence="2" type="ORF">M231_04382</name>
</gene>
<proteinExistence type="predicted"/>
<evidence type="ECO:0000256" key="1">
    <source>
        <dbReference type="SAM" id="SignalP"/>
    </source>
</evidence>
<dbReference type="Proteomes" id="UP000289152">
    <property type="component" value="Unassembled WGS sequence"/>
</dbReference>
<organism evidence="2 3">
    <name type="scientific">Tremella mesenterica</name>
    <name type="common">Jelly fungus</name>
    <dbReference type="NCBI Taxonomy" id="5217"/>
    <lineage>
        <taxon>Eukaryota</taxon>
        <taxon>Fungi</taxon>
        <taxon>Dikarya</taxon>
        <taxon>Basidiomycota</taxon>
        <taxon>Agaricomycotina</taxon>
        <taxon>Tremellomycetes</taxon>
        <taxon>Tremellales</taxon>
        <taxon>Tremellaceae</taxon>
        <taxon>Tremella</taxon>
    </lineage>
</organism>
<dbReference type="OrthoDB" id="2568025at2759"/>
<evidence type="ECO:0000313" key="3">
    <source>
        <dbReference type="Proteomes" id="UP000289152"/>
    </source>
</evidence>